<evidence type="ECO:0000313" key="2">
    <source>
        <dbReference type="EMBL" id="VAW01901.1"/>
    </source>
</evidence>
<feature type="region of interest" description="Disordered" evidence="1">
    <location>
        <begin position="1"/>
        <end position="24"/>
    </location>
</feature>
<proteinExistence type="predicted"/>
<feature type="non-terminal residue" evidence="2">
    <location>
        <position position="24"/>
    </location>
</feature>
<sequence>MQAIIQDGYGSPDEVLELRDIEEP</sequence>
<accession>A0A3B0S6Z7</accession>
<evidence type="ECO:0000256" key="1">
    <source>
        <dbReference type="SAM" id="MobiDB-lite"/>
    </source>
</evidence>
<gene>
    <name evidence="2" type="ORF">MNBD_ACTINO01-2429</name>
</gene>
<organism evidence="2">
    <name type="scientific">hydrothermal vent metagenome</name>
    <dbReference type="NCBI Taxonomy" id="652676"/>
    <lineage>
        <taxon>unclassified sequences</taxon>
        <taxon>metagenomes</taxon>
        <taxon>ecological metagenomes</taxon>
    </lineage>
</organism>
<reference evidence="2" key="1">
    <citation type="submission" date="2018-06" db="EMBL/GenBank/DDBJ databases">
        <authorList>
            <person name="Zhirakovskaya E."/>
        </authorList>
    </citation>
    <scope>NUCLEOTIDE SEQUENCE</scope>
</reference>
<dbReference type="AlphaFoldDB" id="A0A3B0S6Z7"/>
<name>A0A3B0S6Z7_9ZZZZ</name>
<dbReference type="EMBL" id="UOEI01000311">
    <property type="protein sequence ID" value="VAW01901.1"/>
    <property type="molecule type" value="Genomic_DNA"/>
</dbReference>
<protein>
    <submittedName>
        <fullName evidence="2">Uncharacterized protein</fullName>
    </submittedName>
</protein>